<name>A0A0F9AW29_9ZZZZ</name>
<gene>
    <name evidence="1" type="ORF">LCGC14_2863770</name>
</gene>
<sequence>SWTMMANQSLASRGNTCRLRSQTRCRTMGSVGKGVVAPEPASTAQAVSWLCEQLDAATDIIHTYKCVYCQIASVTKTVLVIDTSEENKIVDGVQQGPRVTLVGMCDTCLEEE</sequence>
<protein>
    <submittedName>
        <fullName evidence="1">Uncharacterized protein</fullName>
    </submittedName>
</protein>
<proteinExistence type="predicted"/>
<comment type="caution">
    <text evidence="1">The sequence shown here is derived from an EMBL/GenBank/DDBJ whole genome shotgun (WGS) entry which is preliminary data.</text>
</comment>
<accession>A0A0F9AW29</accession>
<evidence type="ECO:0000313" key="1">
    <source>
        <dbReference type="EMBL" id="KKK76421.1"/>
    </source>
</evidence>
<dbReference type="AlphaFoldDB" id="A0A0F9AW29"/>
<organism evidence="1">
    <name type="scientific">marine sediment metagenome</name>
    <dbReference type="NCBI Taxonomy" id="412755"/>
    <lineage>
        <taxon>unclassified sequences</taxon>
        <taxon>metagenomes</taxon>
        <taxon>ecological metagenomes</taxon>
    </lineage>
</organism>
<reference evidence="1" key="1">
    <citation type="journal article" date="2015" name="Nature">
        <title>Complex archaea that bridge the gap between prokaryotes and eukaryotes.</title>
        <authorList>
            <person name="Spang A."/>
            <person name="Saw J.H."/>
            <person name="Jorgensen S.L."/>
            <person name="Zaremba-Niedzwiedzka K."/>
            <person name="Martijn J."/>
            <person name="Lind A.E."/>
            <person name="van Eijk R."/>
            <person name="Schleper C."/>
            <person name="Guy L."/>
            <person name="Ettema T.J."/>
        </authorList>
    </citation>
    <scope>NUCLEOTIDE SEQUENCE</scope>
</reference>
<dbReference type="EMBL" id="LAZR01055411">
    <property type="protein sequence ID" value="KKK76421.1"/>
    <property type="molecule type" value="Genomic_DNA"/>
</dbReference>
<feature type="non-terminal residue" evidence="1">
    <location>
        <position position="1"/>
    </location>
</feature>